<protein>
    <recommendedName>
        <fullName evidence="8">Probable membrane transporter protein</fullName>
    </recommendedName>
</protein>
<comment type="subcellular location">
    <subcellularLocation>
        <location evidence="1 8">Cell membrane</location>
        <topology evidence="1 8">Multi-pass membrane protein</topology>
    </subcellularLocation>
</comment>
<organism evidence="9 10">
    <name type="scientific">Belliella kenyensis</name>
    <dbReference type="NCBI Taxonomy" id="1472724"/>
    <lineage>
        <taxon>Bacteria</taxon>
        <taxon>Pseudomonadati</taxon>
        <taxon>Bacteroidota</taxon>
        <taxon>Cytophagia</taxon>
        <taxon>Cytophagales</taxon>
        <taxon>Cyclobacteriaceae</taxon>
        <taxon>Belliella</taxon>
    </lineage>
</organism>
<gene>
    <name evidence="9" type="ORF">ACFOUP_13655</name>
</gene>
<keyword evidence="10" id="KW-1185">Reference proteome</keyword>
<evidence type="ECO:0000256" key="5">
    <source>
        <dbReference type="ARBA" id="ARBA00022692"/>
    </source>
</evidence>
<feature type="transmembrane region" description="Helical" evidence="8">
    <location>
        <begin position="175"/>
        <end position="196"/>
    </location>
</feature>
<evidence type="ECO:0000313" key="10">
    <source>
        <dbReference type="Proteomes" id="UP001595766"/>
    </source>
</evidence>
<dbReference type="InterPro" id="IPR052017">
    <property type="entry name" value="TSUP"/>
</dbReference>
<accession>A0ABV8EMA3</accession>
<dbReference type="PANTHER" id="PTHR30269">
    <property type="entry name" value="TRANSMEMBRANE PROTEIN YFCA"/>
    <property type="match status" value="1"/>
</dbReference>
<keyword evidence="4 8" id="KW-1003">Cell membrane</keyword>
<feature type="transmembrane region" description="Helical" evidence="8">
    <location>
        <begin position="110"/>
        <end position="131"/>
    </location>
</feature>
<keyword evidence="6 8" id="KW-1133">Transmembrane helix</keyword>
<dbReference type="Proteomes" id="UP001595766">
    <property type="component" value="Unassembled WGS sequence"/>
</dbReference>
<keyword evidence="3" id="KW-0813">Transport</keyword>
<keyword evidence="5 8" id="KW-0812">Transmembrane</keyword>
<feature type="transmembrane region" description="Helical" evidence="8">
    <location>
        <begin position="34"/>
        <end position="55"/>
    </location>
</feature>
<feature type="transmembrane region" description="Helical" evidence="8">
    <location>
        <begin position="236"/>
        <end position="256"/>
    </location>
</feature>
<feature type="transmembrane region" description="Helical" evidence="8">
    <location>
        <begin position="208"/>
        <end position="224"/>
    </location>
</feature>
<evidence type="ECO:0000256" key="3">
    <source>
        <dbReference type="ARBA" id="ARBA00022448"/>
    </source>
</evidence>
<dbReference type="EMBL" id="JBHSAV010000057">
    <property type="protein sequence ID" value="MFC3977427.1"/>
    <property type="molecule type" value="Genomic_DNA"/>
</dbReference>
<feature type="transmembrane region" description="Helical" evidence="8">
    <location>
        <begin position="7"/>
        <end position="28"/>
    </location>
</feature>
<evidence type="ECO:0000256" key="6">
    <source>
        <dbReference type="ARBA" id="ARBA00022989"/>
    </source>
</evidence>
<comment type="similarity">
    <text evidence="2 8">Belongs to the 4-toluene sulfonate uptake permease (TSUP) (TC 2.A.102) family.</text>
</comment>
<dbReference type="RefSeq" id="WP_241293420.1">
    <property type="nucleotide sequence ID" value="NZ_JAKZGR010000005.1"/>
</dbReference>
<evidence type="ECO:0000256" key="8">
    <source>
        <dbReference type="RuleBase" id="RU363041"/>
    </source>
</evidence>
<evidence type="ECO:0000256" key="1">
    <source>
        <dbReference type="ARBA" id="ARBA00004651"/>
    </source>
</evidence>
<comment type="caution">
    <text evidence="9">The sequence shown here is derived from an EMBL/GenBank/DDBJ whole genome shotgun (WGS) entry which is preliminary data.</text>
</comment>
<sequence>MEILIISITAFLVAILTFFSGFGLGTILTPVFMVFFPVGLAIALTGVVHFFNNIFKLILVGNNAEKAVLIQFGIPAVVAAFVGSWTLLNITELEPLFIYEMFDRTFIVEPVKFVISILLIIFALMDLIPYFQNLQFGKEKLPIGGALSGFFGGLSGNQGALRSAFLIKAGLSKEAFIGTAVVVSTFVDFTRLSVYATRFVSSDLSDNLALVIIATLSGIAGAYLGNKLLKKVTLKFLQVTVALMLILISVALGAGWI</sequence>
<dbReference type="InterPro" id="IPR002781">
    <property type="entry name" value="TM_pro_TauE-like"/>
</dbReference>
<keyword evidence="7 8" id="KW-0472">Membrane</keyword>
<reference evidence="10" key="1">
    <citation type="journal article" date="2019" name="Int. J. Syst. Evol. Microbiol.">
        <title>The Global Catalogue of Microorganisms (GCM) 10K type strain sequencing project: providing services to taxonomists for standard genome sequencing and annotation.</title>
        <authorList>
            <consortium name="The Broad Institute Genomics Platform"/>
            <consortium name="The Broad Institute Genome Sequencing Center for Infectious Disease"/>
            <person name="Wu L."/>
            <person name="Ma J."/>
        </authorList>
    </citation>
    <scope>NUCLEOTIDE SEQUENCE [LARGE SCALE GENOMIC DNA]</scope>
    <source>
        <strain evidence="10">CECT 8551</strain>
    </source>
</reference>
<dbReference type="PANTHER" id="PTHR30269:SF38">
    <property type="entry name" value="SULFITE EXPORTER TAUE_SAFE"/>
    <property type="match status" value="1"/>
</dbReference>
<proteinExistence type="inferred from homology"/>
<evidence type="ECO:0000256" key="2">
    <source>
        <dbReference type="ARBA" id="ARBA00009142"/>
    </source>
</evidence>
<name>A0ABV8EMA3_9BACT</name>
<evidence type="ECO:0000313" key="9">
    <source>
        <dbReference type="EMBL" id="MFC3977427.1"/>
    </source>
</evidence>
<feature type="transmembrane region" description="Helical" evidence="8">
    <location>
        <begin position="67"/>
        <end position="90"/>
    </location>
</feature>
<evidence type="ECO:0000256" key="7">
    <source>
        <dbReference type="ARBA" id="ARBA00023136"/>
    </source>
</evidence>
<dbReference type="Pfam" id="PF01925">
    <property type="entry name" value="TauE"/>
    <property type="match status" value="1"/>
</dbReference>
<evidence type="ECO:0000256" key="4">
    <source>
        <dbReference type="ARBA" id="ARBA00022475"/>
    </source>
</evidence>